<name>A0A816G4D0_9BILA</name>
<dbReference type="GO" id="GO:0034098">
    <property type="term" value="C:VCP-NPL4-UFD1 AAA ATPase complex"/>
    <property type="evidence" value="ECO:0007669"/>
    <property type="project" value="TreeGrafter"/>
</dbReference>
<dbReference type="EMBL" id="CAJNOH010012862">
    <property type="protein sequence ID" value="CAF1539836.1"/>
    <property type="molecule type" value="Genomic_DNA"/>
</dbReference>
<dbReference type="Proteomes" id="UP000663854">
    <property type="component" value="Unassembled WGS sequence"/>
</dbReference>
<organism evidence="5 6">
    <name type="scientific">Rotaria sordida</name>
    <dbReference type="NCBI Taxonomy" id="392033"/>
    <lineage>
        <taxon>Eukaryota</taxon>
        <taxon>Metazoa</taxon>
        <taxon>Spiralia</taxon>
        <taxon>Gnathifera</taxon>
        <taxon>Rotifera</taxon>
        <taxon>Eurotatoria</taxon>
        <taxon>Bdelloidea</taxon>
        <taxon>Philodinida</taxon>
        <taxon>Philodinidae</taxon>
        <taxon>Rotaria</taxon>
    </lineage>
</organism>
<feature type="non-terminal residue" evidence="5">
    <location>
        <position position="280"/>
    </location>
</feature>
<dbReference type="Gene3D" id="3.40.50.300">
    <property type="entry name" value="P-loop containing nucleotide triphosphate hydrolases"/>
    <property type="match status" value="2"/>
</dbReference>
<dbReference type="GO" id="GO:0005524">
    <property type="term" value="F:ATP binding"/>
    <property type="evidence" value="ECO:0007669"/>
    <property type="project" value="UniProtKB-KW"/>
</dbReference>
<evidence type="ECO:0000259" key="3">
    <source>
        <dbReference type="SMART" id="SM00382"/>
    </source>
</evidence>
<feature type="domain" description="AAA+ ATPase" evidence="3">
    <location>
        <begin position="3"/>
        <end position="127"/>
    </location>
</feature>
<gene>
    <name evidence="5" type="ORF">JXQ802_LOCUS57277</name>
    <name evidence="4" type="ORF">PYM288_LOCUS40688</name>
</gene>
<keyword evidence="1" id="KW-0547">Nucleotide-binding</keyword>
<dbReference type="SMART" id="SM00382">
    <property type="entry name" value="AAA"/>
    <property type="match status" value="1"/>
</dbReference>
<dbReference type="GO" id="GO:0097352">
    <property type="term" value="P:autophagosome maturation"/>
    <property type="evidence" value="ECO:0007669"/>
    <property type="project" value="TreeGrafter"/>
</dbReference>
<dbReference type="InterPro" id="IPR003959">
    <property type="entry name" value="ATPase_AAA_core"/>
</dbReference>
<dbReference type="GO" id="GO:0005829">
    <property type="term" value="C:cytosol"/>
    <property type="evidence" value="ECO:0007669"/>
    <property type="project" value="TreeGrafter"/>
</dbReference>
<dbReference type="GO" id="GO:0016887">
    <property type="term" value="F:ATP hydrolysis activity"/>
    <property type="evidence" value="ECO:0007669"/>
    <property type="project" value="InterPro"/>
</dbReference>
<dbReference type="PANTHER" id="PTHR23077:SF171">
    <property type="entry name" value="NUCLEAR VALOSIN-CONTAINING PROTEIN-LIKE"/>
    <property type="match status" value="1"/>
</dbReference>
<evidence type="ECO:0000256" key="1">
    <source>
        <dbReference type="ARBA" id="ARBA00022741"/>
    </source>
</evidence>
<dbReference type="Pfam" id="PF00004">
    <property type="entry name" value="AAA"/>
    <property type="match status" value="1"/>
</dbReference>
<dbReference type="Pfam" id="PF17862">
    <property type="entry name" value="AAA_lid_3"/>
    <property type="match status" value="1"/>
</dbReference>
<evidence type="ECO:0000313" key="4">
    <source>
        <dbReference type="EMBL" id="CAF1539836.1"/>
    </source>
</evidence>
<dbReference type="Gene3D" id="1.10.8.60">
    <property type="match status" value="1"/>
</dbReference>
<accession>A0A816G4D0</accession>
<sequence>MQSGKTLIARAVANETGAFFFLIHGPEIMSKLPGESEFNLRKAFEEAKKNAPAIIFIDELDVIAPKREKSHDEIEHPIVLQLLTLMDDLQQCSHVIVMAATNRPNSVNPALRRFNRFDREVDISIPDAVGRLEILRIHTKNMKLADDVNLVQIGNETHGYVEADLASLCSEAALQQIREKMDVMDLQNDTINVEVLNALVVTKENFQFALNQSKPSALREILVEKPRTTWEHIHGLKNVKRELQELIEYDVVYPYRFLRFDKIPLSGVLLYGPPGCGKTL</sequence>
<comment type="caution">
    <text evidence="5">The sequence shown here is derived from an EMBL/GenBank/DDBJ whole genome shotgun (WGS) entry which is preliminary data.</text>
</comment>
<protein>
    <recommendedName>
        <fullName evidence="3">AAA+ ATPase domain-containing protein</fullName>
    </recommendedName>
</protein>
<dbReference type="EMBL" id="CAJNOL010014741">
    <property type="protein sequence ID" value="CAF1669054.1"/>
    <property type="molecule type" value="Genomic_DNA"/>
</dbReference>
<keyword evidence="2" id="KW-0067">ATP-binding</keyword>
<keyword evidence="6" id="KW-1185">Reference proteome</keyword>
<dbReference type="GO" id="GO:0031593">
    <property type="term" value="F:polyubiquitin modification-dependent protein binding"/>
    <property type="evidence" value="ECO:0007669"/>
    <property type="project" value="TreeGrafter"/>
</dbReference>
<dbReference type="InterPro" id="IPR027417">
    <property type="entry name" value="P-loop_NTPase"/>
</dbReference>
<dbReference type="PANTHER" id="PTHR23077">
    <property type="entry name" value="AAA-FAMILY ATPASE"/>
    <property type="match status" value="1"/>
</dbReference>
<dbReference type="GO" id="GO:0051228">
    <property type="term" value="P:mitotic spindle disassembly"/>
    <property type="evidence" value="ECO:0007669"/>
    <property type="project" value="TreeGrafter"/>
</dbReference>
<dbReference type="GO" id="GO:0005634">
    <property type="term" value="C:nucleus"/>
    <property type="evidence" value="ECO:0007669"/>
    <property type="project" value="TreeGrafter"/>
</dbReference>
<evidence type="ECO:0000313" key="6">
    <source>
        <dbReference type="Proteomes" id="UP000663870"/>
    </source>
</evidence>
<dbReference type="InterPro" id="IPR041569">
    <property type="entry name" value="AAA_lid_3"/>
</dbReference>
<dbReference type="FunFam" id="1.10.8.60:FF:000079">
    <property type="entry name" value="Cell division cycle protein 48 homologue"/>
    <property type="match status" value="1"/>
</dbReference>
<dbReference type="InterPro" id="IPR050168">
    <property type="entry name" value="AAA_ATPase_domain"/>
</dbReference>
<evidence type="ECO:0000256" key="2">
    <source>
        <dbReference type="ARBA" id="ARBA00022840"/>
    </source>
</evidence>
<dbReference type="AlphaFoldDB" id="A0A816G4D0"/>
<proteinExistence type="predicted"/>
<dbReference type="FunFam" id="3.40.50.300:FF:000012">
    <property type="entry name" value="Transitional endoplasmic reticulum ATPase"/>
    <property type="match status" value="1"/>
</dbReference>
<evidence type="ECO:0000313" key="5">
    <source>
        <dbReference type="EMBL" id="CAF1669054.1"/>
    </source>
</evidence>
<dbReference type="SUPFAM" id="SSF52540">
    <property type="entry name" value="P-loop containing nucleoside triphosphate hydrolases"/>
    <property type="match status" value="2"/>
</dbReference>
<dbReference type="GO" id="GO:0030970">
    <property type="term" value="P:retrograde protein transport, ER to cytosol"/>
    <property type="evidence" value="ECO:0007669"/>
    <property type="project" value="TreeGrafter"/>
</dbReference>
<dbReference type="Proteomes" id="UP000663870">
    <property type="component" value="Unassembled WGS sequence"/>
</dbReference>
<dbReference type="InterPro" id="IPR003593">
    <property type="entry name" value="AAA+_ATPase"/>
</dbReference>
<reference evidence="5" key="1">
    <citation type="submission" date="2021-02" db="EMBL/GenBank/DDBJ databases">
        <authorList>
            <person name="Nowell W R."/>
        </authorList>
    </citation>
    <scope>NUCLEOTIDE SEQUENCE</scope>
</reference>